<organism evidence="1 2">
    <name type="scientific">Daejeonella lutea</name>
    <dbReference type="NCBI Taxonomy" id="572036"/>
    <lineage>
        <taxon>Bacteria</taxon>
        <taxon>Pseudomonadati</taxon>
        <taxon>Bacteroidota</taxon>
        <taxon>Sphingobacteriia</taxon>
        <taxon>Sphingobacteriales</taxon>
        <taxon>Sphingobacteriaceae</taxon>
        <taxon>Daejeonella</taxon>
    </lineage>
</organism>
<proteinExistence type="predicted"/>
<gene>
    <name evidence="1" type="ORF">SAMN05661099_1143</name>
</gene>
<dbReference type="EMBL" id="FUYR01000001">
    <property type="protein sequence ID" value="SKB40166.1"/>
    <property type="molecule type" value="Genomic_DNA"/>
</dbReference>
<dbReference type="Proteomes" id="UP000189981">
    <property type="component" value="Unassembled WGS sequence"/>
</dbReference>
<dbReference type="AlphaFoldDB" id="A0A1T5AYY1"/>
<name>A0A1T5AYY1_9SPHI</name>
<sequence>MKRNATSEVGGRRSEVRAGGWKLERFFFVGIGKLDWKWSAKYGLFSNGVGYLKEYIGNRRSDFLINWLSQTSDFRPPTTTSCQNENLTALKASF</sequence>
<keyword evidence="2" id="KW-1185">Reference proteome</keyword>
<evidence type="ECO:0000313" key="2">
    <source>
        <dbReference type="Proteomes" id="UP000189981"/>
    </source>
</evidence>
<protein>
    <submittedName>
        <fullName evidence="1">Uncharacterized protein</fullName>
    </submittedName>
</protein>
<reference evidence="2" key="1">
    <citation type="submission" date="2017-02" db="EMBL/GenBank/DDBJ databases">
        <authorList>
            <person name="Varghese N."/>
            <person name="Submissions S."/>
        </authorList>
    </citation>
    <scope>NUCLEOTIDE SEQUENCE [LARGE SCALE GENOMIC DNA]</scope>
    <source>
        <strain evidence="2">DSM 22385</strain>
    </source>
</reference>
<evidence type="ECO:0000313" key="1">
    <source>
        <dbReference type="EMBL" id="SKB40166.1"/>
    </source>
</evidence>
<accession>A0A1T5AYY1</accession>